<dbReference type="CDD" id="cd01002">
    <property type="entry name" value="PBP2_Ehub_like"/>
    <property type="match status" value="1"/>
</dbReference>
<name>A0ABU0F9R4_9HYPH</name>
<accession>A0ABU0F9R4</accession>
<gene>
    <name evidence="4" type="ORF">J3R73_001149</name>
</gene>
<dbReference type="InterPro" id="IPR006311">
    <property type="entry name" value="TAT_signal"/>
</dbReference>
<sequence>MMKATRRQAMLLGAGFGATVLAGALADGSRTPAHAAEGTLAKIKARGRLIAGIANEQPYGYVDANGKLTGANIDVLRAVVAPLGITQIEAPIVDFGALVPGLAADRFDVIGAGLFIRPARCKVIAFSNPVTRSGGAFLVKAGNPLGLHSLKDVAAKKNARFGTQSGSNQVQEAKDAGIEADRVSLFDKDNEALAALQADRIDVVYFPDVEIAGLLKTANDPKIERALPFDQIPGPDGKPSFNYHAFGLPKGDKEFADAFNAELKKLRTSGRLLELLKPYGYTENELPPEDVTAEQVCAG</sequence>
<dbReference type="Pfam" id="PF00497">
    <property type="entry name" value="SBP_bac_3"/>
    <property type="match status" value="1"/>
</dbReference>
<evidence type="ECO:0000313" key="4">
    <source>
        <dbReference type="EMBL" id="MDQ0391357.1"/>
    </source>
</evidence>
<proteinExistence type="predicted"/>
<dbReference type="SUPFAM" id="SSF53850">
    <property type="entry name" value="Periplasmic binding protein-like II"/>
    <property type="match status" value="1"/>
</dbReference>
<evidence type="ECO:0000256" key="1">
    <source>
        <dbReference type="ARBA" id="ARBA00022729"/>
    </source>
</evidence>
<reference evidence="4 5" key="1">
    <citation type="submission" date="2023-07" db="EMBL/GenBank/DDBJ databases">
        <title>Genomic Encyclopedia of Type Strains, Phase IV (KMG-IV): sequencing the most valuable type-strain genomes for metagenomic binning, comparative biology and taxonomic classification.</title>
        <authorList>
            <person name="Goeker M."/>
        </authorList>
    </citation>
    <scope>NUCLEOTIDE SEQUENCE [LARGE SCALE GENOMIC DNA]</scope>
    <source>
        <strain evidence="4 5">DSM 5896</strain>
    </source>
</reference>
<organism evidence="4 5">
    <name type="scientific">Labrys monachus</name>
    <dbReference type="NCBI Taxonomy" id="217067"/>
    <lineage>
        <taxon>Bacteria</taxon>
        <taxon>Pseudomonadati</taxon>
        <taxon>Pseudomonadota</taxon>
        <taxon>Alphaproteobacteria</taxon>
        <taxon>Hyphomicrobiales</taxon>
        <taxon>Xanthobacteraceae</taxon>
        <taxon>Labrys</taxon>
    </lineage>
</organism>
<dbReference type="PANTHER" id="PTHR35936">
    <property type="entry name" value="MEMBRANE-BOUND LYTIC MUREIN TRANSGLYCOSYLASE F"/>
    <property type="match status" value="1"/>
</dbReference>
<dbReference type="PROSITE" id="PS51318">
    <property type="entry name" value="TAT"/>
    <property type="match status" value="1"/>
</dbReference>
<dbReference type="InterPro" id="IPR001638">
    <property type="entry name" value="Solute-binding_3/MltF_N"/>
</dbReference>
<protein>
    <submittedName>
        <fullName evidence="4">Polar amino acid transport system substrate-binding protein</fullName>
    </submittedName>
</protein>
<dbReference type="InterPro" id="IPR014337">
    <property type="entry name" value="Ectoine_EhuB"/>
</dbReference>
<dbReference type="NCBIfam" id="TIGR02995">
    <property type="entry name" value="ectoine_ehuB"/>
    <property type="match status" value="1"/>
</dbReference>
<dbReference type="RefSeq" id="WP_307423543.1">
    <property type="nucleotide sequence ID" value="NZ_JAUSVK010000001.1"/>
</dbReference>
<feature type="domain" description="Solute-binding protein family 3/N-terminal" evidence="3">
    <location>
        <begin position="48"/>
        <end position="283"/>
    </location>
</feature>
<dbReference type="Proteomes" id="UP001237448">
    <property type="component" value="Unassembled WGS sequence"/>
</dbReference>
<feature type="chain" id="PRO_5046199952" evidence="2">
    <location>
        <begin position="27"/>
        <end position="299"/>
    </location>
</feature>
<evidence type="ECO:0000259" key="3">
    <source>
        <dbReference type="SMART" id="SM00062"/>
    </source>
</evidence>
<comment type="caution">
    <text evidence="4">The sequence shown here is derived from an EMBL/GenBank/DDBJ whole genome shotgun (WGS) entry which is preliminary data.</text>
</comment>
<dbReference type="EMBL" id="JAUSVK010000001">
    <property type="protein sequence ID" value="MDQ0391357.1"/>
    <property type="molecule type" value="Genomic_DNA"/>
</dbReference>
<keyword evidence="1 2" id="KW-0732">Signal</keyword>
<dbReference type="PANTHER" id="PTHR35936:SF17">
    <property type="entry name" value="ARGININE-BINDING EXTRACELLULAR PROTEIN ARTP"/>
    <property type="match status" value="1"/>
</dbReference>
<evidence type="ECO:0000313" key="5">
    <source>
        <dbReference type="Proteomes" id="UP001237448"/>
    </source>
</evidence>
<dbReference type="Gene3D" id="3.40.190.10">
    <property type="entry name" value="Periplasmic binding protein-like II"/>
    <property type="match status" value="2"/>
</dbReference>
<dbReference type="SMART" id="SM00062">
    <property type="entry name" value="PBPb"/>
    <property type="match status" value="1"/>
</dbReference>
<feature type="signal peptide" evidence="2">
    <location>
        <begin position="1"/>
        <end position="26"/>
    </location>
</feature>
<keyword evidence="5" id="KW-1185">Reference proteome</keyword>
<evidence type="ECO:0000256" key="2">
    <source>
        <dbReference type="SAM" id="SignalP"/>
    </source>
</evidence>